<protein>
    <submittedName>
        <fullName evidence="7">25-hydroxycholesterol 7-alpha-hydroxylase</fullName>
    </submittedName>
</protein>
<dbReference type="SUPFAM" id="SSF48264">
    <property type="entry name" value="Cytochrome P450"/>
    <property type="match status" value="1"/>
</dbReference>
<gene>
    <name evidence="7" type="primary">CYP7B1_1</name>
    <name evidence="7" type="ORF">LHYA1_G004402</name>
</gene>
<dbReference type="PANTHER" id="PTHR47582:SF1">
    <property type="entry name" value="P450, PUTATIVE (EUROFUNG)-RELATED"/>
    <property type="match status" value="1"/>
</dbReference>
<evidence type="ECO:0000256" key="5">
    <source>
        <dbReference type="PIRSR" id="PIRSR602403-1"/>
    </source>
</evidence>
<dbReference type="GO" id="GO:0004497">
    <property type="term" value="F:monooxygenase activity"/>
    <property type="evidence" value="ECO:0007669"/>
    <property type="project" value="UniProtKB-KW"/>
</dbReference>
<comment type="similarity">
    <text evidence="2 6">Belongs to the cytochrome P450 family.</text>
</comment>
<dbReference type="Gene3D" id="1.10.630.10">
    <property type="entry name" value="Cytochrome P450"/>
    <property type="match status" value="1"/>
</dbReference>
<keyword evidence="6" id="KW-0503">Monooxygenase</keyword>
<organism evidence="7 8">
    <name type="scientific">Lachnellula hyalina</name>
    <dbReference type="NCBI Taxonomy" id="1316788"/>
    <lineage>
        <taxon>Eukaryota</taxon>
        <taxon>Fungi</taxon>
        <taxon>Dikarya</taxon>
        <taxon>Ascomycota</taxon>
        <taxon>Pezizomycotina</taxon>
        <taxon>Leotiomycetes</taxon>
        <taxon>Helotiales</taxon>
        <taxon>Lachnaceae</taxon>
        <taxon>Lachnellula</taxon>
    </lineage>
</organism>
<dbReference type="PRINTS" id="PR00465">
    <property type="entry name" value="EP450IV"/>
</dbReference>
<dbReference type="PANTHER" id="PTHR47582">
    <property type="entry name" value="P450, PUTATIVE (EUROFUNG)-RELATED"/>
    <property type="match status" value="1"/>
</dbReference>
<keyword evidence="3 5" id="KW-0479">Metal-binding</keyword>
<dbReference type="InterPro" id="IPR002403">
    <property type="entry name" value="Cyt_P450_E_grp-IV"/>
</dbReference>
<keyword evidence="5 6" id="KW-0349">Heme</keyword>
<evidence type="ECO:0000256" key="3">
    <source>
        <dbReference type="ARBA" id="ARBA00022723"/>
    </source>
</evidence>
<evidence type="ECO:0000256" key="4">
    <source>
        <dbReference type="ARBA" id="ARBA00023004"/>
    </source>
</evidence>
<comment type="caution">
    <text evidence="7">The sequence shown here is derived from an EMBL/GenBank/DDBJ whole genome shotgun (WGS) entry which is preliminary data.</text>
</comment>
<proteinExistence type="inferred from homology"/>
<name>A0A8H8R2A8_9HELO</name>
<dbReference type="InterPro" id="IPR053007">
    <property type="entry name" value="CYP450_monoxygenase_sec-met"/>
</dbReference>
<dbReference type="Pfam" id="PF00067">
    <property type="entry name" value="p450"/>
    <property type="match status" value="1"/>
</dbReference>
<evidence type="ECO:0000256" key="6">
    <source>
        <dbReference type="RuleBase" id="RU000461"/>
    </source>
</evidence>
<dbReference type="GO" id="GO:0020037">
    <property type="term" value="F:heme binding"/>
    <property type="evidence" value="ECO:0007669"/>
    <property type="project" value="InterPro"/>
</dbReference>
<dbReference type="InterPro" id="IPR001128">
    <property type="entry name" value="Cyt_P450"/>
</dbReference>
<reference evidence="7 8" key="1">
    <citation type="submission" date="2018-05" db="EMBL/GenBank/DDBJ databases">
        <title>Genome sequencing and assembly of the regulated plant pathogen Lachnellula willkommii and related sister species for the development of diagnostic species identification markers.</title>
        <authorList>
            <person name="Giroux E."/>
            <person name="Bilodeau G."/>
        </authorList>
    </citation>
    <scope>NUCLEOTIDE SEQUENCE [LARGE SCALE GENOMIC DNA]</scope>
    <source>
        <strain evidence="7 8">CBS 185.66</strain>
    </source>
</reference>
<evidence type="ECO:0000256" key="1">
    <source>
        <dbReference type="ARBA" id="ARBA00001971"/>
    </source>
</evidence>
<dbReference type="CDD" id="cd11040">
    <property type="entry name" value="CYP7_CYP8-like"/>
    <property type="match status" value="1"/>
</dbReference>
<dbReference type="EMBL" id="QGMH01000062">
    <property type="protein sequence ID" value="TVY26761.1"/>
    <property type="molecule type" value="Genomic_DNA"/>
</dbReference>
<dbReference type="Proteomes" id="UP000431533">
    <property type="component" value="Unassembled WGS sequence"/>
</dbReference>
<dbReference type="RefSeq" id="XP_031005549.1">
    <property type="nucleotide sequence ID" value="XM_031149362.1"/>
</dbReference>
<dbReference type="AlphaFoldDB" id="A0A8H8R2A8"/>
<dbReference type="GO" id="GO:0005506">
    <property type="term" value="F:iron ion binding"/>
    <property type="evidence" value="ECO:0007669"/>
    <property type="project" value="InterPro"/>
</dbReference>
<keyword evidence="6" id="KW-0560">Oxidoreductase</keyword>
<dbReference type="InterPro" id="IPR017972">
    <property type="entry name" value="Cyt_P450_CS"/>
</dbReference>
<dbReference type="InterPro" id="IPR036396">
    <property type="entry name" value="Cyt_P450_sf"/>
</dbReference>
<dbReference type="GO" id="GO:0016705">
    <property type="term" value="F:oxidoreductase activity, acting on paired donors, with incorporation or reduction of molecular oxygen"/>
    <property type="evidence" value="ECO:0007669"/>
    <property type="project" value="InterPro"/>
</dbReference>
<feature type="binding site" description="axial binding residue" evidence="5">
    <location>
        <position position="447"/>
    </location>
    <ligand>
        <name>heme</name>
        <dbReference type="ChEBI" id="CHEBI:30413"/>
    </ligand>
    <ligandPart>
        <name>Fe</name>
        <dbReference type="ChEBI" id="CHEBI:18248"/>
    </ligandPart>
</feature>
<sequence>MLLDGYKPVIILALTAVTWYCWRSLSVRIEPGEPPILKPTIPYIGHLIGLARDQTSYMDKLMQQSQVLAKYPVPIGTLPMINNKAYIINSPLLIQSALRSKDLSYDPFIQDSSEKLFALADPSTMKIFRAPGTLEKPALMDEFNKEMHGSMLGEHLHKMNRVALLGIAASVNKIGEAFEAKSLYRWIRSVMTIATTDSLLGSHNPIKADPTLVDFLWDYEGGVTSLLMGIPKYWAPKGYEGRAAVQGALIKYYEAKYDLESDVAEMTKMRAKVFRKHGITDAETARLEIGFLHVAVSNTIPTCFWHLSFIASSPALTASIRDELIAITTINTLDSGKKEAVIDNSRFLSDCPVFVSAYRETIRQISSLVIFRRIMQDTTISDGNSNYLLKGGKDVAIAVGVSHMNPANWGSNVAQFDAERFLHEKGMGKERVPTKAYFPFSGGKHLCPGMHFAFTEILGTSAPLVLGFDIEAIDGTTLKVPKIGRSTMAEAVTKPEGEGLEMGAKFTKRKGWQGVTWRFTLA</sequence>
<comment type="cofactor">
    <cofactor evidence="1 5">
        <name>heme</name>
        <dbReference type="ChEBI" id="CHEBI:30413"/>
    </cofactor>
</comment>
<keyword evidence="4 5" id="KW-0408">Iron</keyword>
<accession>A0A8H8R2A8</accession>
<dbReference type="GeneID" id="41984600"/>
<dbReference type="OrthoDB" id="1470350at2759"/>
<dbReference type="PROSITE" id="PS00086">
    <property type="entry name" value="CYTOCHROME_P450"/>
    <property type="match status" value="1"/>
</dbReference>
<evidence type="ECO:0000313" key="7">
    <source>
        <dbReference type="EMBL" id="TVY26761.1"/>
    </source>
</evidence>
<keyword evidence="8" id="KW-1185">Reference proteome</keyword>
<evidence type="ECO:0000256" key="2">
    <source>
        <dbReference type="ARBA" id="ARBA00010617"/>
    </source>
</evidence>
<evidence type="ECO:0000313" key="8">
    <source>
        <dbReference type="Proteomes" id="UP000431533"/>
    </source>
</evidence>